<dbReference type="GeneID" id="106803282"/>
<feature type="domain" description="G-protein coupled receptors family 1 profile" evidence="12">
    <location>
        <begin position="24"/>
        <end position="286"/>
    </location>
</feature>
<accession>A0ABM1DD44</accession>
<dbReference type="SUPFAM" id="SSF81321">
    <property type="entry name" value="Family A G protein-coupled receptor-like"/>
    <property type="match status" value="1"/>
</dbReference>
<feature type="transmembrane region" description="Helical" evidence="11">
    <location>
        <begin position="183"/>
        <end position="207"/>
    </location>
</feature>
<evidence type="ECO:0000259" key="12">
    <source>
        <dbReference type="PROSITE" id="PS50262"/>
    </source>
</evidence>
<dbReference type="Proteomes" id="UP000694910">
    <property type="component" value="Unplaced"/>
</dbReference>
<evidence type="ECO:0000313" key="14">
    <source>
        <dbReference type="RefSeq" id="XP_014649725.1"/>
    </source>
</evidence>
<evidence type="ECO:0000256" key="1">
    <source>
        <dbReference type="ARBA" id="ARBA00004651"/>
    </source>
</evidence>
<evidence type="ECO:0000256" key="10">
    <source>
        <dbReference type="ARBA" id="ARBA00023224"/>
    </source>
</evidence>
<reference evidence="14" key="1">
    <citation type="submission" date="2025-08" db="UniProtKB">
        <authorList>
            <consortium name="RefSeq"/>
        </authorList>
    </citation>
    <scope>IDENTIFICATION</scope>
</reference>
<evidence type="ECO:0000256" key="2">
    <source>
        <dbReference type="ARBA" id="ARBA00010663"/>
    </source>
</evidence>
<keyword evidence="13" id="KW-1185">Reference proteome</keyword>
<keyword evidence="5 11" id="KW-0812">Transmembrane</keyword>
<evidence type="ECO:0000256" key="6">
    <source>
        <dbReference type="ARBA" id="ARBA00022989"/>
    </source>
</evidence>
<evidence type="ECO:0000256" key="5">
    <source>
        <dbReference type="ARBA" id="ARBA00022692"/>
    </source>
</evidence>
<feature type="transmembrane region" description="Helical" evidence="11">
    <location>
        <begin position="235"/>
        <end position="261"/>
    </location>
</feature>
<gene>
    <name evidence="14" type="primary">LOC106803282</name>
</gene>
<feature type="transmembrane region" description="Helical" evidence="11">
    <location>
        <begin position="127"/>
        <end position="148"/>
    </location>
</feature>
<keyword evidence="8 11" id="KW-0472">Membrane</keyword>
<feature type="transmembrane region" description="Helical" evidence="11">
    <location>
        <begin position="281"/>
        <end position="300"/>
    </location>
</feature>
<dbReference type="PRINTS" id="PR01534">
    <property type="entry name" value="VOMERONASL1R"/>
</dbReference>
<keyword evidence="6 11" id="KW-1133">Transmembrane helix</keyword>
<evidence type="ECO:0000313" key="13">
    <source>
        <dbReference type="Proteomes" id="UP000694910"/>
    </source>
</evidence>
<name>A0ABM1DD44_CERSS</name>
<dbReference type="InterPro" id="IPR004072">
    <property type="entry name" value="Vmron_rcpt_1"/>
</dbReference>
<dbReference type="InterPro" id="IPR017452">
    <property type="entry name" value="GPCR_Rhodpsn_7TM"/>
</dbReference>
<evidence type="ECO:0000256" key="9">
    <source>
        <dbReference type="ARBA" id="ARBA00023170"/>
    </source>
</evidence>
<evidence type="ECO:0000256" key="4">
    <source>
        <dbReference type="ARBA" id="ARBA00022507"/>
    </source>
</evidence>
<sequence length="421" mass="47697">MVCTKLNLEIIFLTQTGVGILGNSSLFCLYIFTLLTRHVLRPTDLILIQLVIANNLVLFNKRIPQTMATFELKYILDYVGCKLVFYLHRVARGVSLSTTCLLSGFQAVKLNLNTSKWIELKSRFPKCVDFCCFLCWILHLLLNIFIAMNVTGPRKSKNTSMGKIYEYCSSPIPNEFVVSLHAVMFSFIDLTCLDFMAWSSGSMVLVLHRHKQQVQHIHSSSLSPRTSHEARATRTILFVVSIFISFYFLSSILSLWVTLIVNPSHWLMNTSALMSSGFPTFSPFVLLGSDTGLSVLVCLLGKKNNFSKLHCTESGCGLFKRVKPRPVLITSRHHFPAPLAVPHGLGRGREVVSASVRPIAQENYITQKLLRRAVAALLREFPYVRKTSGRDFRYLPRGGHFVGCWDYPRRNRGPLVRFRGE</sequence>
<comment type="similarity">
    <text evidence="2">Belongs to the G-protein coupled receptor 1 family.</text>
</comment>
<keyword evidence="4" id="KW-0589">Pheromone response</keyword>
<keyword evidence="10" id="KW-0807">Transducer</keyword>
<evidence type="ECO:0000256" key="8">
    <source>
        <dbReference type="ARBA" id="ARBA00023136"/>
    </source>
</evidence>
<organism evidence="13 14">
    <name type="scientific">Ceratotherium simum simum</name>
    <name type="common">Southern white rhinoceros</name>
    <dbReference type="NCBI Taxonomy" id="73337"/>
    <lineage>
        <taxon>Eukaryota</taxon>
        <taxon>Metazoa</taxon>
        <taxon>Chordata</taxon>
        <taxon>Craniata</taxon>
        <taxon>Vertebrata</taxon>
        <taxon>Euteleostomi</taxon>
        <taxon>Mammalia</taxon>
        <taxon>Eutheria</taxon>
        <taxon>Laurasiatheria</taxon>
        <taxon>Perissodactyla</taxon>
        <taxon>Rhinocerotidae</taxon>
        <taxon>Ceratotherium</taxon>
    </lineage>
</organism>
<dbReference type="Pfam" id="PF03402">
    <property type="entry name" value="V1R"/>
    <property type="match status" value="1"/>
</dbReference>
<feature type="transmembrane region" description="Helical" evidence="11">
    <location>
        <begin position="12"/>
        <end position="33"/>
    </location>
</feature>
<evidence type="ECO:0000256" key="11">
    <source>
        <dbReference type="SAM" id="Phobius"/>
    </source>
</evidence>
<keyword evidence="3" id="KW-1003">Cell membrane</keyword>
<dbReference type="PANTHER" id="PTHR24062">
    <property type="entry name" value="VOMERONASAL TYPE-1 RECEPTOR"/>
    <property type="match status" value="1"/>
</dbReference>
<dbReference type="CDD" id="cd13949">
    <property type="entry name" value="7tm_V1R_pheromone"/>
    <property type="match status" value="1"/>
</dbReference>
<keyword evidence="7" id="KW-0297">G-protein coupled receptor</keyword>
<evidence type="ECO:0000256" key="7">
    <source>
        <dbReference type="ARBA" id="ARBA00023040"/>
    </source>
</evidence>
<dbReference type="PROSITE" id="PS50262">
    <property type="entry name" value="G_PROTEIN_RECEP_F1_2"/>
    <property type="match status" value="1"/>
</dbReference>
<proteinExistence type="inferred from homology"/>
<dbReference type="Gene3D" id="1.20.1070.10">
    <property type="entry name" value="Rhodopsin 7-helix transmembrane proteins"/>
    <property type="match status" value="1"/>
</dbReference>
<comment type="subcellular location">
    <subcellularLocation>
        <location evidence="1">Cell membrane</location>
        <topology evidence="1">Multi-pass membrane protein</topology>
    </subcellularLocation>
</comment>
<evidence type="ECO:0000256" key="3">
    <source>
        <dbReference type="ARBA" id="ARBA00022475"/>
    </source>
</evidence>
<keyword evidence="9" id="KW-0675">Receptor</keyword>
<dbReference type="RefSeq" id="XP_014649725.1">
    <property type="nucleotide sequence ID" value="XM_014794239.1"/>
</dbReference>
<protein>
    <submittedName>
        <fullName evidence="14">LOW QUALITY PROTEIN: vomeronasal type-1 receptor 1-like</fullName>
    </submittedName>
</protein>